<comment type="caution">
    <text evidence="1">The sequence shown here is derived from an EMBL/GenBank/DDBJ whole genome shotgun (WGS) entry which is preliminary data.</text>
</comment>
<proteinExistence type="predicted"/>
<evidence type="ECO:0000313" key="2">
    <source>
        <dbReference type="Proteomes" id="UP001596395"/>
    </source>
</evidence>
<dbReference type="RefSeq" id="WP_336348784.1">
    <property type="nucleotide sequence ID" value="NZ_JAZAQL010000001.1"/>
</dbReference>
<dbReference type="InterPro" id="IPR016954">
    <property type="entry name" value="Uncharacterised_Vng0742h"/>
</dbReference>
<dbReference type="Proteomes" id="UP001596395">
    <property type="component" value="Unassembled WGS sequence"/>
</dbReference>
<dbReference type="PIRSF" id="PIRSF030471">
    <property type="entry name" value="STR_Vng0742h_prd"/>
    <property type="match status" value="1"/>
</dbReference>
<sequence>MQLADFVDELDAPSVSLTVVNVSGAGNEHVTGMFEDLFERQPVDVETALTDGGEENLVVLTRDGERVAESELDDVGDAVLFVNSDIYITGSRELADVETPAVLAELADVPFNAEGYPSTRKEKFLLIEISRFIEALAYREGAGRIHSGFQRLSRIDDEKGTKTVYETLAETDLDANVYGVGDWTPESSLSAHSNHPNLDAVWFVVFVPPDGSDADHAALVCVEDDDGHWRGFWTFDRDRVRDIESYVSDAYQA</sequence>
<gene>
    <name evidence="1" type="ORF">ACFQGB_02730</name>
</gene>
<dbReference type="AlphaFoldDB" id="A0ABD5V8N3"/>
<protein>
    <submittedName>
        <fullName evidence="1">Histidine kinase</fullName>
    </submittedName>
</protein>
<dbReference type="EMBL" id="JBHSXN010000001">
    <property type="protein sequence ID" value="MFC6951769.1"/>
    <property type="molecule type" value="Genomic_DNA"/>
</dbReference>
<keyword evidence="2" id="KW-1185">Reference proteome</keyword>
<organism evidence="1 2">
    <name type="scientific">Halorubellus litoreus</name>
    <dbReference type="NCBI Taxonomy" id="755308"/>
    <lineage>
        <taxon>Archaea</taxon>
        <taxon>Methanobacteriati</taxon>
        <taxon>Methanobacteriota</taxon>
        <taxon>Stenosarchaea group</taxon>
        <taxon>Halobacteria</taxon>
        <taxon>Halobacteriales</taxon>
        <taxon>Halorubellaceae</taxon>
        <taxon>Halorubellus</taxon>
    </lineage>
</organism>
<accession>A0ABD5V8N3</accession>
<name>A0ABD5V8N3_9EURY</name>
<reference evidence="1 2" key="1">
    <citation type="journal article" date="2019" name="Int. J. Syst. Evol. Microbiol.">
        <title>The Global Catalogue of Microorganisms (GCM) 10K type strain sequencing project: providing services to taxonomists for standard genome sequencing and annotation.</title>
        <authorList>
            <consortium name="The Broad Institute Genomics Platform"/>
            <consortium name="The Broad Institute Genome Sequencing Center for Infectious Disease"/>
            <person name="Wu L."/>
            <person name="Ma J."/>
        </authorList>
    </citation>
    <scope>NUCLEOTIDE SEQUENCE [LARGE SCALE GENOMIC DNA]</scope>
    <source>
        <strain evidence="1 2">GX26</strain>
    </source>
</reference>
<evidence type="ECO:0000313" key="1">
    <source>
        <dbReference type="EMBL" id="MFC6951769.1"/>
    </source>
</evidence>
<keyword evidence="1" id="KW-0808">Transferase</keyword>
<keyword evidence="1" id="KW-0418">Kinase</keyword>
<dbReference type="GO" id="GO:0016301">
    <property type="term" value="F:kinase activity"/>
    <property type="evidence" value="ECO:0007669"/>
    <property type="project" value="UniProtKB-KW"/>
</dbReference>